<keyword evidence="7" id="KW-0520">NAD</keyword>
<dbReference type="Gene3D" id="1.10.287.3510">
    <property type="match status" value="1"/>
</dbReference>
<geneLocation type="mitochondrion" evidence="11"/>
<protein>
    <recommendedName>
        <fullName evidence="3">NADH-ubiquinone oxidoreductase chain 4L</fullName>
    </recommendedName>
    <alternativeName>
        <fullName evidence="9">NADH dehydrogenase subunit 4L</fullName>
    </alternativeName>
</protein>
<keyword evidence="8" id="KW-0472">Membrane</keyword>
<keyword evidence="11" id="KW-0496">Mitochondrion</keyword>
<accession>B5T2Z4</accession>
<evidence type="ECO:0000256" key="8">
    <source>
        <dbReference type="ARBA" id="ARBA00023136"/>
    </source>
</evidence>
<dbReference type="EMBL" id="EU746610">
    <property type="protein sequence ID" value="ACH81750.1"/>
    <property type="molecule type" value="Genomic_DNA"/>
</dbReference>
<dbReference type="GO" id="GO:0016020">
    <property type="term" value="C:membrane"/>
    <property type="evidence" value="ECO:0007669"/>
    <property type="project" value="UniProtKB-SubCell"/>
</dbReference>
<sequence>MVIYLNTYFYIIMFIMSMLMFVYLYNQILLNLICLEFLMLSLLMLLSNLMMLNNSMIMVLFYLVFVVCESVLGLSMLIILIRSYGNDSFKLLNLSKW</sequence>
<evidence type="ECO:0000313" key="11">
    <source>
        <dbReference type="EMBL" id="ACH81739.1"/>
    </source>
</evidence>
<dbReference type="EMBL" id="EU746609">
    <property type="protein sequence ID" value="ACH81739.1"/>
    <property type="molecule type" value="Genomic_DNA"/>
</dbReference>
<evidence type="ECO:0000256" key="2">
    <source>
        <dbReference type="ARBA" id="ARBA00010519"/>
    </source>
</evidence>
<organism evidence="11">
    <name type="scientific">Nasonia vitripennis</name>
    <name type="common">Parasitic wasp</name>
    <dbReference type="NCBI Taxonomy" id="7425"/>
    <lineage>
        <taxon>Eukaryota</taxon>
        <taxon>Metazoa</taxon>
        <taxon>Ecdysozoa</taxon>
        <taxon>Arthropoda</taxon>
        <taxon>Hexapoda</taxon>
        <taxon>Insecta</taxon>
        <taxon>Pterygota</taxon>
        <taxon>Neoptera</taxon>
        <taxon>Endopterygota</taxon>
        <taxon>Hymenoptera</taxon>
        <taxon>Apocrita</taxon>
        <taxon>Proctotrupomorpha</taxon>
        <taxon>Chalcidoidea</taxon>
        <taxon>Pteromalidae</taxon>
        <taxon>Pteromalinae</taxon>
        <taxon>Nasonia</taxon>
    </lineage>
</organism>
<proteinExistence type="inferred from homology"/>
<dbReference type="InterPro" id="IPR039428">
    <property type="entry name" value="NUOK/Mnh_C1-like"/>
</dbReference>
<evidence type="ECO:0000256" key="7">
    <source>
        <dbReference type="ARBA" id="ARBA00023027"/>
    </source>
</evidence>
<keyword evidence="5" id="KW-1278">Translocase</keyword>
<keyword evidence="6" id="KW-1133">Transmembrane helix</keyword>
<evidence type="ECO:0000313" key="12">
    <source>
        <dbReference type="EMBL" id="ACH81750.1"/>
    </source>
</evidence>
<dbReference type="Pfam" id="PF00420">
    <property type="entry name" value="Oxidored_q2"/>
    <property type="match status" value="1"/>
</dbReference>
<name>B5T2Z4_NASVI</name>
<evidence type="ECO:0000256" key="1">
    <source>
        <dbReference type="ARBA" id="ARBA00004141"/>
    </source>
</evidence>
<evidence type="ECO:0000256" key="9">
    <source>
        <dbReference type="ARBA" id="ARBA00031586"/>
    </source>
</evidence>
<evidence type="ECO:0000256" key="5">
    <source>
        <dbReference type="ARBA" id="ARBA00022967"/>
    </source>
</evidence>
<comment type="similarity">
    <text evidence="2">Belongs to the complex I subunit 4L family.</text>
</comment>
<reference evidence="11" key="1">
    <citation type="journal article" date="2008" name="Mol. Biol. Evol.">
        <title>Rapidly evolving mitochondrial genome and directional selection in mitochondrial genes in the parasitic wasp nasonia (hymenoptera: pteromalidae).</title>
        <authorList>
            <person name="Oliveira D.C."/>
            <person name="Raychoudhury R."/>
            <person name="Lavrov D.V."/>
            <person name="Werren J.H."/>
        </authorList>
    </citation>
    <scope>NUCLEOTIDE SEQUENCE</scope>
    <source>
        <strain evidence="11">AsymC</strain>
        <strain evidence="12">HiCD12</strain>
    </source>
</reference>
<dbReference type="AlphaFoldDB" id="B5T2Z4"/>
<gene>
    <name evidence="11" type="primary">nad4l</name>
</gene>
<evidence type="ECO:0000256" key="6">
    <source>
        <dbReference type="ARBA" id="ARBA00022989"/>
    </source>
</evidence>
<keyword evidence="4" id="KW-0812">Transmembrane</keyword>
<comment type="subcellular location">
    <subcellularLocation>
        <location evidence="1">Membrane</location>
        <topology evidence="1">Multi-pass membrane protein</topology>
    </subcellularLocation>
</comment>
<evidence type="ECO:0000256" key="4">
    <source>
        <dbReference type="ARBA" id="ARBA00022692"/>
    </source>
</evidence>
<evidence type="ECO:0000256" key="3">
    <source>
        <dbReference type="ARBA" id="ARBA00016612"/>
    </source>
</evidence>
<comment type="catalytic activity">
    <reaction evidence="10">
        <text>a ubiquinone + NADH + 5 H(+)(in) = a ubiquinol + NAD(+) + 4 H(+)(out)</text>
        <dbReference type="Rhea" id="RHEA:29091"/>
        <dbReference type="Rhea" id="RHEA-COMP:9565"/>
        <dbReference type="Rhea" id="RHEA-COMP:9566"/>
        <dbReference type="ChEBI" id="CHEBI:15378"/>
        <dbReference type="ChEBI" id="CHEBI:16389"/>
        <dbReference type="ChEBI" id="CHEBI:17976"/>
        <dbReference type="ChEBI" id="CHEBI:57540"/>
        <dbReference type="ChEBI" id="CHEBI:57945"/>
        <dbReference type="EC" id="7.1.1.2"/>
    </reaction>
</comment>
<dbReference type="GO" id="GO:0008137">
    <property type="term" value="F:NADH dehydrogenase (ubiquinone) activity"/>
    <property type="evidence" value="ECO:0007669"/>
    <property type="project" value="UniProtKB-EC"/>
</dbReference>
<reference evidence="11" key="2">
    <citation type="submission" date="2008-05" db="EMBL/GenBank/DDBJ databases">
        <authorList>
            <person name="Oliveira D.C.S.G."/>
            <person name="Raychoudhury R."/>
            <person name="Lavrov D.V."/>
            <person name="Werren J.H."/>
        </authorList>
    </citation>
    <scope>NUCLEOTIDE SEQUENCE</scope>
    <source>
        <strain evidence="11">AsymC</strain>
        <strain evidence="12">HiCD12</strain>
    </source>
</reference>
<evidence type="ECO:0000256" key="10">
    <source>
        <dbReference type="ARBA" id="ARBA00049551"/>
    </source>
</evidence>